<dbReference type="InterPro" id="IPR027051">
    <property type="entry name" value="XdhC_Rossmann_dom"/>
</dbReference>
<dbReference type="Pfam" id="PF02625">
    <property type="entry name" value="XdhC_CoxI"/>
    <property type="match status" value="1"/>
</dbReference>
<evidence type="ECO:0000313" key="3">
    <source>
        <dbReference type="EMBL" id="MCV2884230.1"/>
    </source>
</evidence>
<evidence type="ECO:0000259" key="1">
    <source>
        <dbReference type="Pfam" id="PF02625"/>
    </source>
</evidence>
<reference evidence="3 4" key="1">
    <citation type="submission" date="2022-10" db="EMBL/GenBank/DDBJ databases">
        <title>Aestuariibacter sp. AA17 isolated from Montipora capitata coral fragment.</title>
        <authorList>
            <person name="Emsley S.A."/>
            <person name="Pfannmuller K.M."/>
            <person name="Loughran R.M."/>
            <person name="Shlafstein M."/>
            <person name="Papke E."/>
            <person name="Saw J.H."/>
            <person name="Ushijima B."/>
            <person name="Videau P."/>
        </authorList>
    </citation>
    <scope>NUCLEOTIDE SEQUENCE [LARGE SCALE GENOMIC DNA]</scope>
    <source>
        <strain evidence="3 4">AA17</strain>
    </source>
</reference>
<comment type="caution">
    <text evidence="3">The sequence shown here is derived from an EMBL/GenBank/DDBJ whole genome shotgun (WGS) entry which is preliminary data.</text>
</comment>
<dbReference type="RefSeq" id="WP_263711436.1">
    <property type="nucleotide sequence ID" value="NZ_JAOWKX010000002.1"/>
</dbReference>
<dbReference type="InterPro" id="IPR052698">
    <property type="entry name" value="MoCofactor_Util/Proc"/>
</dbReference>
<dbReference type="Gene3D" id="3.40.50.720">
    <property type="entry name" value="NAD(P)-binding Rossmann-like Domain"/>
    <property type="match status" value="1"/>
</dbReference>
<dbReference type="PANTHER" id="PTHR30388:SF6">
    <property type="entry name" value="XANTHINE DEHYDROGENASE SUBUNIT A-RELATED"/>
    <property type="match status" value="1"/>
</dbReference>
<feature type="domain" description="XdhC- CoxI" evidence="1">
    <location>
        <begin position="16"/>
        <end position="81"/>
    </location>
</feature>
<dbReference type="PANTHER" id="PTHR30388">
    <property type="entry name" value="ALDEHYDE OXIDOREDUCTASE MOLYBDENUM COFACTOR ASSEMBLY PROTEIN"/>
    <property type="match status" value="1"/>
</dbReference>
<feature type="domain" description="XdhC Rossmann" evidence="2">
    <location>
        <begin position="109"/>
        <end position="253"/>
    </location>
</feature>
<gene>
    <name evidence="3" type="primary">xdhC</name>
    <name evidence="3" type="ORF">OE749_05945</name>
</gene>
<proteinExistence type="predicted"/>
<accession>A0ABT3A6C7</accession>
<dbReference type="InterPro" id="IPR003777">
    <property type="entry name" value="XdhC_CoxI"/>
</dbReference>
<protein>
    <submittedName>
        <fullName evidence="3">Xanthine dehydrogenase accessory protein XdhC</fullName>
    </submittedName>
</protein>
<evidence type="ECO:0000259" key="2">
    <source>
        <dbReference type="Pfam" id="PF13478"/>
    </source>
</evidence>
<dbReference type="NCBIfam" id="TIGR02964">
    <property type="entry name" value="xanthine_xdhC"/>
    <property type="match status" value="1"/>
</dbReference>
<dbReference type="Proteomes" id="UP001652504">
    <property type="component" value="Unassembled WGS sequence"/>
</dbReference>
<keyword evidence="4" id="KW-1185">Reference proteome</keyword>
<organism evidence="3 4">
    <name type="scientific">Fluctibacter corallii</name>
    <dbReference type="NCBI Taxonomy" id="2984329"/>
    <lineage>
        <taxon>Bacteria</taxon>
        <taxon>Pseudomonadati</taxon>
        <taxon>Pseudomonadota</taxon>
        <taxon>Gammaproteobacteria</taxon>
        <taxon>Alteromonadales</taxon>
        <taxon>Alteromonadaceae</taxon>
        <taxon>Fluctibacter</taxon>
    </lineage>
</organism>
<name>A0ABT3A6C7_9ALTE</name>
<dbReference type="Pfam" id="PF13478">
    <property type="entry name" value="XdhC_C"/>
    <property type="match status" value="1"/>
</dbReference>
<evidence type="ECO:0000313" key="4">
    <source>
        <dbReference type="Proteomes" id="UP001652504"/>
    </source>
</evidence>
<sequence length="281" mass="30962">MNRPNNWCDAVAHCKKTGQPFALLTVLPSSGSTPRDVGAKMVVTPEDTYDTIGGGHLEFDAIQKARDALLSEENRQLTERYPLSAKLGQCCGGEMHILIESFVTHQQTLYLFGAGHVASALVPILAQLPLTIYWIDEREALFGHTVSYSNVTTVVTDDPTEVIETTQSNHNWALIMTHNHQLDFDIARHALLANTFSYVGMIGSDTKAQRFTHRLKARDVSEQQMRSFVSPVGDLRIPGKKPIEVAVSIAAQLILMLNKGKSDAIDNSVVSHQVQTNKVEA</sequence>
<dbReference type="InterPro" id="IPR014308">
    <property type="entry name" value="Xanthine_DH_XdhC"/>
</dbReference>
<dbReference type="EMBL" id="JAOWKX010000002">
    <property type="protein sequence ID" value="MCV2884230.1"/>
    <property type="molecule type" value="Genomic_DNA"/>
</dbReference>